<keyword evidence="3" id="KW-1185">Reference proteome</keyword>
<evidence type="ECO:0000313" key="3">
    <source>
        <dbReference type="Proteomes" id="UP000037035"/>
    </source>
</evidence>
<organism evidence="2 3">
    <name type="scientific">Puccinia sorghi</name>
    <dbReference type="NCBI Taxonomy" id="27349"/>
    <lineage>
        <taxon>Eukaryota</taxon>
        <taxon>Fungi</taxon>
        <taxon>Dikarya</taxon>
        <taxon>Basidiomycota</taxon>
        <taxon>Pucciniomycotina</taxon>
        <taxon>Pucciniomycetes</taxon>
        <taxon>Pucciniales</taxon>
        <taxon>Pucciniaceae</taxon>
        <taxon>Puccinia</taxon>
    </lineage>
</organism>
<keyword evidence="1" id="KW-0812">Transmembrane</keyword>
<evidence type="ECO:0000256" key="1">
    <source>
        <dbReference type="SAM" id="Phobius"/>
    </source>
</evidence>
<dbReference type="PANTHER" id="PTHR35020:SF2">
    <property type="entry name" value="N-ACETYLGLUCOSAMINE-INDUCED PROTEIN 1"/>
    <property type="match status" value="1"/>
</dbReference>
<accession>A0A0L6UFG4</accession>
<keyword evidence="1" id="KW-1133">Transmembrane helix</keyword>
<protein>
    <submittedName>
        <fullName evidence="2">Uncharacterized protein</fullName>
    </submittedName>
</protein>
<evidence type="ECO:0000313" key="2">
    <source>
        <dbReference type="EMBL" id="KNZ46515.1"/>
    </source>
</evidence>
<gene>
    <name evidence="2" type="ORF">VP01_71g8</name>
</gene>
<sequence>MAHGLVISRVVRYDDDLIGVSKQLPPHLSENPMQVTEWFPSTVEAVVGGSVPFNSFAQDGRGSFIRRSPASLTAYNAFQHQARDPGQVMLHKLNWQNAEGTVQPPFLTKELHGDHSKIRFGKNDFPWDIPADVELWVLWMTMPHISEGSFTPLPGEELPNQDFSNPARIKTLLEYMARFPVHGYSGFPEEAFRNIRHSSFAHPTNDDVWISSGGEKVTHQDAVEAIKWAGRHITKLIQEEFPPDQYEVLWNRTPLRWRWVSICYFLSIFCLFLSFSNKWFFDLKH</sequence>
<feature type="transmembrane region" description="Helical" evidence="1">
    <location>
        <begin position="257"/>
        <end position="275"/>
    </location>
</feature>
<dbReference type="PANTHER" id="PTHR35020">
    <property type="entry name" value="N-ACETYLGLUCOSAMINE-INDUCED PROTEIN 1"/>
    <property type="match status" value="1"/>
</dbReference>
<dbReference type="Proteomes" id="UP000037035">
    <property type="component" value="Unassembled WGS sequence"/>
</dbReference>
<dbReference type="GO" id="GO:0005737">
    <property type="term" value="C:cytoplasm"/>
    <property type="evidence" value="ECO:0007669"/>
    <property type="project" value="TreeGrafter"/>
</dbReference>
<dbReference type="EMBL" id="LAVV01012606">
    <property type="protein sequence ID" value="KNZ46515.1"/>
    <property type="molecule type" value="Genomic_DNA"/>
</dbReference>
<dbReference type="GO" id="GO:0006044">
    <property type="term" value="P:N-acetylglucosamine metabolic process"/>
    <property type="evidence" value="ECO:0007669"/>
    <property type="project" value="TreeGrafter"/>
</dbReference>
<dbReference type="AlphaFoldDB" id="A0A0L6UFG4"/>
<name>A0A0L6UFG4_9BASI</name>
<dbReference type="STRING" id="27349.A0A0L6UFG4"/>
<proteinExistence type="predicted"/>
<keyword evidence="1" id="KW-0472">Membrane</keyword>
<dbReference type="VEuPathDB" id="FungiDB:VP01_71g8"/>
<reference evidence="2 3" key="1">
    <citation type="submission" date="2015-08" db="EMBL/GenBank/DDBJ databases">
        <title>Next Generation Sequencing and Analysis of the Genome of Puccinia sorghi L Schw, the Causal Agent of Maize Common Rust.</title>
        <authorList>
            <person name="Rochi L."/>
            <person name="Burguener G."/>
            <person name="Darino M."/>
            <person name="Turjanski A."/>
            <person name="Kreff E."/>
            <person name="Dieguez M.J."/>
            <person name="Sacco F."/>
        </authorList>
    </citation>
    <scope>NUCLEOTIDE SEQUENCE [LARGE SCALE GENOMIC DNA]</scope>
    <source>
        <strain evidence="2 3">RO10H11247</strain>
    </source>
</reference>
<dbReference type="InterPro" id="IPR022036">
    <property type="entry name" value="DUF3605"/>
</dbReference>
<comment type="caution">
    <text evidence="2">The sequence shown here is derived from an EMBL/GenBank/DDBJ whole genome shotgun (WGS) entry which is preliminary data.</text>
</comment>
<dbReference type="OrthoDB" id="2506173at2759"/>